<dbReference type="Gene3D" id="3.40.50.12170">
    <property type="entry name" value="Uncharacterised protein PF07075, DUF1343"/>
    <property type="match status" value="1"/>
</dbReference>
<keyword evidence="5" id="KW-1185">Reference proteome</keyword>
<dbReference type="PANTHER" id="PTHR42915">
    <property type="entry name" value="HYPOTHETICAL 460 KDA PROTEIN IN FEUA-SIGW INTERGENIC REGION [PRECURSOR]"/>
    <property type="match status" value="1"/>
</dbReference>
<gene>
    <name evidence="4" type="ORF">Pla52o_49930</name>
</gene>
<sequence length="401" mass="44476" precursor="true">MNRNVLFSLLFAVALFTALPRTAPAQVLAGIDVLERDHFQQLAGRKIGLITNHTGANARGVSTVKLFHDSPNVNLVALFSPEHGFAGVLDHENIGDQRDSLTGLKVHSLYGKTRVPTPEMLAGIDTLVFDIQDIGTRFYTYISTMGGAMKAAAEHRVRFVVLDRPNPIDGITVQGPVLDRGGESFVGYHPISVRHGMTIAELARMFQAEWKLDLDLQTIPIEGWNRREMFDATGRLWINPSPNMRSLNQALLYPGIGLLETTNVSVGRGTDTPFELLGAPWIDALTLARELNAAALKGVRFVPVEFTPNASKYESETCGGVNIIVIDRASFDPLETGLLLAITLHRLYPKDWKTTSLNRLLVSEKTRDGILDGKSIDELQAAYQNELNDFIRRREAFLLYR</sequence>
<feature type="chain" id="PRO_5022783965" description="DUF1343 domain-containing protein" evidence="1">
    <location>
        <begin position="26"/>
        <end position="401"/>
    </location>
</feature>
<dbReference type="AlphaFoldDB" id="A0A5C6C0U5"/>
<dbReference type="InterPro" id="IPR008302">
    <property type="entry name" value="NamZ"/>
</dbReference>
<proteinExistence type="predicted"/>
<accession>A0A5C6C0U5</accession>
<evidence type="ECO:0000313" key="5">
    <source>
        <dbReference type="Proteomes" id="UP000316304"/>
    </source>
</evidence>
<evidence type="ECO:0000313" key="4">
    <source>
        <dbReference type="EMBL" id="TWU17778.1"/>
    </source>
</evidence>
<dbReference type="Proteomes" id="UP000316304">
    <property type="component" value="Unassembled WGS sequence"/>
</dbReference>
<keyword evidence="1" id="KW-0732">Signal</keyword>
<organism evidence="4 5">
    <name type="scientific">Novipirellula galeiformis</name>
    <dbReference type="NCBI Taxonomy" id="2528004"/>
    <lineage>
        <taxon>Bacteria</taxon>
        <taxon>Pseudomonadati</taxon>
        <taxon>Planctomycetota</taxon>
        <taxon>Planctomycetia</taxon>
        <taxon>Pirellulales</taxon>
        <taxon>Pirellulaceae</taxon>
        <taxon>Novipirellula</taxon>
    </lineage>
</organism>
<dbReference type="OrthoDB" id="9801061at2"/>
<comment type="caution">
    <text evidence="4">The sequence shown here is derived from an EMBL/GenBank/DDBJ whole genome shotgun (WGS) entry which is preliminary data.</text>
</comment>
<feature type="domain" description="Peptidoglycan beta-N-acetylmuramidase NamZ C-terminal" evidence="3">
    <location>
        <begin position="251"/>
        <end position="400"/>
    </location>
</feature>
<reference evidence="4 5" key="1">
    <citation type="submission" date="2019-02" db="EMBL/GenBank/DDBJ databases">
        <title>Deep-cultivation of Planctomycetes and their phenomic and genomic characterization uncovers novel biology.</title>
        <authorList>
            <person name="Wiegand S."/>
            <person name="Jogler M."/>
            <person name="Boedeker C."/>
            <person name="Pinto D."/>
            <person name="Vollmers J."/>
            <person name="Rivas-Marin E."/>
            <person name="Kohn T."/>
            <person name="Peeters S.H."/>
            <person name="Heuer A."/>
            <person name="Rast P."/>
            <person name="Oberbeckmann S."/>
            <person name="Bunk B."/>
            <person name="Jeske O."/>
            <person name="Meyerdierks A."/>
            <person name="Storesund J.E."/>
            <person name="Kallscheuer N."/>
            <person name="Luecker S."/>
            <person name="Lage O.M."/>
            <person name="Pohl T."/>
            <person name="Merkel B.J."/>
            <person name="Hornburger P."/>
            <person name="Mueller R.-W."/>
            <person name="Bruemmer F."/>
            <person name="Labrenz M."/>
            <person name="Spormann A.M."/>
            <person name="Op Den Camp H."/>
            <person name="Overmann J."/>
            <person name="Amann R."/>
            <person name="Jetten M.S.M."/>
            <person name="Mascher T."/>
            <person name="Medema M.H."/>
            <person name="Devos D.P."/>
            <person name="Kaster A.-K."/>
            <person name="Ovreas L."/>
            <person name="Rohde M."/>
            <person name="Galperin M.Y."/>
            <person name="Jogler C."/>
        </authorList>
    </citation>
    <scope>NUCLEOTIDE SEQUENCE [LARGE SCALE GENOMIC DNA]</scope>
    <source>
        <strain evidence="4 5">Pla52o</strain>
    </source>
</reference>
<protein>
    <recommendedName>
        <fullName evidence="6">DUF1343 domain-containing protein</fullName>
    </recommendedName>
</protein>
<dbReference type="Pfam" id="PF07075">
    <property type="entry name" value="NamZ_N"/>
    <property type="match status" value="1"/>
</dbReference>
<evidence type="ECO:0000259" key="2">
    <source>
        <dbReference type="Pfam" id="PF07075"/>
    </source>
</evidence>
<feature type="domain" description="Peptidoglycan beta-N-acetylmuramidase NamZ N-terminal" evidence="2">
    <location>
        <begin position="47"/>
        <end position="247"/>
    </location>
</feature>
<dbReference type="GO" id="GO:0033922">
    <property type="term" value="F:peptidoglycan beta-N-acetylmuramidase activity"/>
    <property type="evidence" value="ECO:0007669"/>
    <property type="project" value="InterPro"/>
</dbReference>
<dbReference type="PANTHER" id="PTHR42915:SF1">
    <property type="entry name" value="PEPTIDOGLYCAN BETA-N-ACETYLMURAMIDASE NAMZ"/>
    <property type="match status" value="1"/>
</dbReference>
<evidence type="ECO:0000259" key="3">
    <source>
        <dbReference type="Pfam" id="PF20732"/>
    </source>
</evidence>
<dbReference type="Pfam" id="PF20732">
    <property type="entry name" value="NamZ_C"/>
    <property type="match status" value="1"/>
</dbReference>
<dbReference type="InterPro" id="IPR048502">
    <property type="entry name" value="NamZ_N"/>
</dbReference>
<dbReference type="Gene3D" id="3.90.1150.140">
    <property type="match status" value="1"/>
</dbReference>
<evidence type="ECO:0000256" key="1">
    <source>
        <dbReference type="SAM" id="SignalP"/>
    </source>
</evidence>
<dbReference type="RefSeq" id="WP_146596951.1">
    <property type="nucleotide sequence ID" value="NZ_SJPT01000010.1"/>
</dbReference>
<evidence type="ECO:0008006" key="6">
    <source>
        <dbReference type="Google" id="ProtNLM"/>
    </source>
</evidence>
<dbReference type="InterPro" id="IPR048503">
    <property type="entry name" value="NamZ_C"/>
</dbReference>
<feature type="signal peptide" evidence="1">
    <location>
        <begin position="1"/>
        <end position="25"/>
    </location>
</feature>
<name>A0A5C6C0U5_9BACT</name>
<dbReference type="EMBL" id="SJPT01000010">
    <property type="protein sequence ID" value="TWU17778.1"/>
    <property type="molecule type" value="Genomic_DNA"/>
</dbReference>
<dbReference type="PIRSF" id="PIRSF016719">
    <property type="entry name" value="UCP016719"/>
    <property type="match status" value="1"/>
</dbReference>